<dbReference type="InterPro" id="IPR036291">
    <property type="entry name" value="NAD(P)-bd_dom_sf"/>
</dbReference>
<reference evidence="3 4" key="1">
    <citation type="journal article" date="2011" name="J. Bacteriol.">
        <title>Genome Sequence of an Ammonia-Oxidizing Soil Archaeon, "Candidatus Nitrosoarchaeum koreensis" MY1.</title>
        <authorList>
            <person name="Kim B.K."/>
            <person name="Jung M.Y."/>
            <person name="Yu D.S."/>
            <person name="Park S.J."/>
            <person name="Oh T.K."/>
            <person name="Rhee S.K."/>
            <person name="Kim J.F."/>
        </authorList>
    </citation>
    <scope>NUCLEOTIDE SEQUENCE [LARGE SCALE GENOMIC DNA]</scope>
    <source>
        <strain evidence="3 4">MY1</strain>
    </source>
</reference>
<keyword evidence="4" id="KW-1185">Reference proteome</keyword>
<dbReference type="SUPFAM" id="SSF51735">
    <property type="entry name" value="NAD(P)-binding Rossmann-fold domains"/>
    <property type="match status" value="1"/>
</dbReference>
<dbReference type="PATRIC" id="fig|1001994.6.peg.1718"/>
<organism evidence="3 4">
    <name type="scientific">Nitrosarchaeum koreense MY1</name>
    <dbReference type="NCBI Taxonomy" id="1001994"/>
    <lineage>
        <taxon>Archaea</taxon>
        <taxon>Nitrososphaerota</taxon>
        <taxon>Nitrososphaeria</taxon>
        <taxon>Nitrosopumilales</taxon>
        <taxon>Nitrosopumilaceae</taxon>
        <taxon>Nitrosarchaeum</taxon>
    </lineage>
</organism>
<dbReference type="PANTHER" id="PTHR44154">
    <property type="entry name" value="QUINONE OXIDOREDUCTASE"/>
    <property type="match status" value="1"/>
</dbReference>
<evidence type="ECO:0000313" key="3">
    <source>
        <dbReference type="EMBL" id="EGP94491.1"/>
    </source>
</evidence>
<dbReference type="GO" id="GO:0016491">
    <property type="term" value="F:oxidoreductase activity"/>
    <property type="evidence" value="ECO:0007669"/>
    <property type="project" value="InterPro"/>
</dbReference>
<sequence length="364" mass="39399">MISGSILKAVVYEEYAPDDNYAKILKVKDIPDPKPKANEVVFKLKAAALNYNDIWGMRGVPIAIPLPHVSGSDAAGDVVAVGEDVKTIKVGDRVVSHSNLSCRTCALCTSGREFDCTNRQVWGFQTGPLWGAYSELVHLPEVNVSKIPEGVSYEDAAAASMTILTSWHMLVGRAKITPGQTVLIMGGGSGVGSFGIQIAKLYNCTVIATASADKLDKCKALGADYAVDHRKEDWHKEVFKITKDIAAKTGVRPGIDLTFDHIGETHFNKQLTLLNYGGTLVSCGATTGYDAKIDLRHIFFKGINVLGSTQGTKAEMDLGLYWMGKGKIKAEIDSTYTFEQAAEAHTKMLSGKFFGKIMMKPENA</sequence>
<proteinExistence type="predicted"/>
<feature type="domain" description="Enoyl reductase (ER)" evidence="2">
    <location>
        <begin position="23"/>
        <end position="359"/>
    </location>
</feature>
<dbReference type="SMART" id="SM00829">
    <property type="entry name" value="PKS_ER"/>
    <property type="match status" value="1"/>
</dbReference>
<dbReference type="Gene3D" id="3.90.180.10">
    <property type="entry name" value="Medium-chain alcohol dehydrogenases, catalytic domain"/>
    <property type="match status" value="1"/>
</dbReference>
<protein>
    <submittedName>
        <fullName evidence="3">Putative zinc-binding dehydrogenase</fullName>
    </submittedName>
</protein>
<dbReference type="InterPro" id="IPR013149">
    <property type="entry name" value="ADH-like_C"/>
</dbReference>
<dbReference type="Gene3D" id="3.40.50.720">
    <property type="entry name" value="NAD(P)-binding Rossmann-like Domain"/>
    <property type="match status" value="1"/>
</dbReference>
<gene>
    <name evidence="3" type="ORF">MY1_1744</name>
</gene>
<name>F9CZA2_9ARCH</name>
<comment type="caution">
    <text evidence="3">The sequence shown here is derived from an EMBL/GenBank/DDBJ whole genome shotgun (WGS) entry which is preliminary data.</text>
</comment>
<dbReference type="SUPFAM" id="SSF50129">
    <property type="entry name" value="GroES-like"/>
    <property type="match status" value="1"/>
</dbReference>
<dbReference type="STRING" id="1001994.MY1_1744"/>
<dbReference type="InterPro" id="IPR013154">
    <property type="entry name" value="ADH-like_N"/>
</dbReference>
<keyword evidence="1" id="KW-0521">NADP</keyword>
<evidence type="ECO:0000259" key="2">
    <source>
        <dbReference type="SMART" id="SM00829"/>
    </source>
</evidence>
<dbReference type="Pfam" id="PF08240">
    <property type="entry name" value="ADH_N"/>
    <property type="match status" value="1"/>
</dbReference>
<dbReference type="CDD" id="cd08266">
    <property type="entry name" value="Zn_ADH_like1"/>
    <property type="match status" value="1"/>
</dbReference>
<dbReference type="EMBL" id="AFPU01000001">
    <property type="protein sequence ID" value="EGP94491.1"/>
    <property type="molecule type" value="Genomic_DNA"/>
</dbReference>
<dbReference type="Pfam" id="PF00107">
    <property type="entry name" value="ADH_zinc_N"/>
    <property type="match status" value="1"/>
</dbReference>
<evidence type="ECO:0000256" key="1">
    <source>
        <dbReference type="ARBA" id="ARBA00022857"/>
    </source>
</evidence>
<dbReference type="InterPro" id="IPR051603">
    <property type="entry name" value="Zinc-ADH_QOR/CCCR"/>
</dbReference>
<dbReference type="InterPro" id="IPR011032">
    <property type="entry name" value="GroES-like_sf"/>
</dbReference>
<dbReference type="InterPro" id="IPR020843">
    <property type="entry name" value="ER"/>
</dbReference>
<accession>F9CZA2</accession>
<dbReference type="AlphaFoldDB" id="F9CZA2"/>
<dbReference type="Proteomes" id="UP000004440">
    <property type="component" value="Unassembled WGS sequence"/>
</dbReference>
<dbReference type="PANTHER" id="PTHR44154:SF1">
    <property type="entry name" value="QUINONE OXIDOREDUCTASE"/>
    <property type="match status" value="1"/>
</dbReference>
<evidence type="ECO:0000313" key="4">
    <source>
        <dbReference type="Proteomes" id="UP000004440"/>
    </source>
</evidence>